<keyword evidence="6 7" id="KW-0472">Membrane</keyword>
<name>A0A161L7V7_9BACT</name>
<dbReference type="OrthoDB" id="9787548at2"/>
<reference evidence="9" key="2">
    <citation type="journal article" date="2017" name="Genome Announc.">
        <title>Draft genome sequence of Paludibacter jiangxiensis NM7(T), a propionate-producing fermentative bacterium.</title>
        <authorList>
            <person name="Qiu Y.-L."/>
            <person name="Tourlousse D.M."/>
            <person name="Matsuura N."/>
            <person name="Ohashi A."/>
            <person name="Sekiguchi Y."/>
        </authorList>
    </citation>
    <scope>NUCLEOTIDE SEQUENCE [LARGE SCALE GENOMIC DNA]</scope>
    <source>
        <strain evidence="9">NM7</strain>
    </source>
</reference>
<feature type="transmembrane region" description="Helical" evidence="7">
    <location>
        <begin position="103"/>
        <end position="126"/>
    </location>
</feature>
<evidence type="ECO:0000256" key="4">
    <source>
        <dbReference type="ARBA" id="ARBA00022847"/>
    </source>
</evidence>
<feature type="transmembrane region" description="Helical" evidence="7">
    <location>
        <begin position="357"/>
        <end position="378"/>
    </location>
</feature>
<feature type="transmembrane region" description="Helical" evidence="7">
    <location>
        <begin position="292"/>
        <end position="322"/>
    </location>
</feature>
<keyword evidence="2" id="KW-0813">Transport</keyword>
<evidence type="ECO:0000256" key="6">
    <source>
        <dbReference type="ARBA" id="ARBA00023136"/>
    </source>
</evidence>
<dbReference type="Proteomes" id="UP000076586">
    <property type="component" value="Unassembled WGS sequence"/>
</dbReference>
<accession>A0A161L7V7</accession>
<keyword evidence="9" id="KW-1185">Reference proteome</keyword>
<feature type="transmembrane region" description="Helical" evidence="7">
    <location>
        <begin position="195"/>
        <end position="214"/>
    </location>
</feature>
<dbReference type="GO" id="GO:0005886">
    <property type="term" value="C:plasma membrane"/>
    <property type="evidence" value="ECO:0007669"/>
    <property type="project" value="TreeGrafter"/>
</dbReference>
<feature type="transmembrane region" description="Helical" evidence="7">
    <location>
        <begin position="132"/>
        <end position="150"/>
    </location>
</feature>
<dbReference type="GO" id="GO:0034755">
    <property type="term" value="P:iron ion transmembrane transport"/>
    <property type="evidence" value="ECO:0007669"/>
    <property type="project" value="TreeGrafter"/>
</dbReference>
<protein>
    <submittedName>
        <fullName evidence="8">Manganese transport protein</fullName>
    </submittedName>
</protein>
<feature type="transmembrane region" description="Helical" evidence="7">
    <location>
        <begin position="243"/>
        <end position="266"/>
    </location>
</feature>
<evidence type="ECO:0000256" key="2">
    <source>
        <dbReference type="ARBA" id="ARBA00022448"/>
    </source>
</evidence>
<comment type="caution">
    <text evidence="8">The sequence shown here is derived from an EMBL/GenBank/DDBJ whole genome shotgun (WGS) entry which is preliminary data.</text>
</comment>
<feature type="transmembrane region" description="Helical" evidence="7">
    <location>
        <begin position="394"/>
        <end position="414"/>
    </location>
</feature>
<evidence type="ECO:0000256" key="7">
    <source>
        <dbReference type="SAM" id="Phobius"/>
    </source>
</evidence>
<evidence type="ECO:0000256" key="1">
    <source>
        <dbReference type="ARBA" id="ARBA00004141"/>
    </source>
</evidence>
<gene>
    <name evidence="8" type="ORF">PJIAN_3246</name>
</gene>
<keyword evidence="5 7" id="KW-1133">Transmembrane helix</keyword>
<feature type="transmembrane region" description="Helical" evidence="7">
    <location>
        <begin position="49"/>
        <end position="67"/>
    </location>
</feature>
<feature type="transmembrane region" description="Helical" evidence="7">
    <location>
        <begin position="334"/>
        <end position="351"/>
    </location>
</feature>
<evidence type="ECO:0000313" key="8">
    <source>
        <dbReference type="EMBL" id="GAT62934.1"/>
    </source>
</evidence>
<dbReference type="AlphaFoldDB" id="A0A161L7V7"/>
<dbReference type="Pfam" id="PF01566">
    <property type="entry name" value="Nramp"/>
    <property type="match status" value="1"/>
</dbReference>
<evidence type="ECO:0000256" key="3">
    <source>
        <dbReference type="ARBA" id="ARBA00022692"/>
    </source>
</evidence>
<keyword evidence="4" id="KW-0769">Symport</keyword>
<dbReference type="GO" id="GO:0015086">
    <property type="term" value="F:cadmium ion transmembrane transporter activity"/>
    <property type="evidence" value="ECO:0007669"/>
    <property type="project" value="TreeGrafter"/>
</dbReference>
<feature type="transmembrane region" description="Helical" evidence="7">
    <location>
        <begin position="20"/>
        <end position="37"/>
    </location>
</feature>
<dbReference type="PANTHER" id="PTHR11706:SF33">
    <property type="entry name" value="NATURAL RESISTANCE-ASSOCIATED MACROPHAGE PROTEIN 2"/>
    <property type="match status" value="1"/>
</dbReference>
<feature type="transmembrane region" description="Helical" evidence="7">
    <location>
        <begin position="157"/>
        <end position="175"/>
    </location>
</feature>
<comment type="subcellular location">
    <subcellularLocation>
        <location evidence="1">Membrane</location>
        <topology evidence="1">Multi-pass membrane protein</topology>
    </subcellularLocation>
</comment>
<dbReference type="RefSeq" id="WP_101750736.1">
    <property type="nucleotide sequence ID" value="NZ_BDCR01000003.1"/>
</dbReference>
<dbReference type="GO" id="GO:0005384">
    <property type="term" value="F:manganese ion transmembrane transporter activity"/>
    <property type="evidence" value="ECO:0007669"/>
    <property type="project" value="TreeGrafter"/>
</dbReference>
<dbReference type="PANTHER" id="PTHR11706">
    <property type="entry name" value="SOLUTE CARRIER PROTEIN FAMILY 11 MEMBER"/>
    <property type="match status" value="1"/>
</dbReference>
<proteinExistence type="predicted"/>
<dbReference type="EMBL" id="BDCR01000003">
    <property type="protein sequence ID" value="GAT62934.1"/>
    <property type="molecule type" value="Genomic_DNA"/>
</dbReference>
<evidence type="ECO:0000313" key="9">
    <source>
        <dbReference type="Proteomes" id="UP000076586"/>
    </source>
</evidence>
<reference evidence="9" key="1">
    <citation type="submission" date="2016-04" db="EMBL/GenBank/DDBJ databases">
        <title>Draft genome sequence of Paludibacter jiangxiensis strain NM7.</title>
        <authorList>
            <person name="Qiu Y."/>
            <person name="Matsuura N."/>
            <person name="Ohashi A."/>
            <person name="Tourlousse M.D."/>
            <person name="Sekiguchi Y."/>
        </authorList>
    </citation>
    <scope>NUCLEOTIDE SEQUENCE [LARGE SCALE GENOMIC DNA]</scope>
    <source>
        <strain evidence="9">NM7</strain>
    </source>
</reference>
<evidence type="ECO:0000256" key="5">
    <source>
        <dbReference type="ARBA" id="ARBA00022989"/>
    </source>
</evidence>
<dbReference type="GO" id="GO:0015293">
    <property type="term" value="F:symporter activity"/>
    <property type="evidence" value="ECO:0007669"/>
    <property type="project" value="UniProtKB-KW"/>
</dbReference>
<dbReference type="InterPro" id="IPR001046">
    <property type="entry name" value="NRAMP_fam"/>
</dbReference>
<dbReference type="PRINTS" id="PR00447">
    <property type="entry name" value="NATRESASSCMP"/>
</dbReference>
<organism evidence="8 9">
    <name type="scientific">Paludibacter jiangxiensis</name>
    <dbReference type="NCBI Taxonomy" id="681398"/>
    <lineage>
        <taxon>Bacteria</taxon>
        <taxon>Pseudomonadati</taxon>
        <taxon>Bacteroidota</taxon>
        <taxon>Bacteroidia</taxon>
        <taxon>Bacteroidales</taxon>
        <taxon>Paludibacteraceae</taxon>
        <taxon>Paludibacter</taxon>
    </lineage>
</organism>
<sequence length="422" mass="45368">MLKNLFSKVGHHPVLGGLEVLKYIGPGLLVTMGFIDPGNWATNIAGGAGYGYMLLWVVTLSTLMLIVLQHNVAHLGIATGLCLSEAATLHLRPVVSRSVLGTAMIASVSTSLAEILGAAIALQMLFNVPLKLGAVLSAIVVLTLLLTNSYRKIERWIIGFVSLIGISFIYELSLVNVEWSKVAVGVVTPQIPHGSLLIVLSVLGAVVMPHNLFLHSEVIQSRQLHKRDDASIRKLLKYEFADTLLSMFVGWAINSAMFIMAAATFFKMGKPVSELQQAHELLQPLLGSNASAIFAVALLMAGIASCVTSGMAGGTIFAGLFAEPYDIRDNHSRWGVLISIVGAVLVIFFISDPFQGLLISQMLLSLQLPITVLLQVYLTSSRKVMGKYANAKRTIFLISGIAAIVILLNLTLLLQTVGVVSW</sequence>
<keyword evidence="3 7" id="KW-0812">Transmembrane</keyword>
<dbReference type="NCBIfam" id="NF037982">
    <property type="entry name" value="Nramp_1"/>
    <property type="match status" value="1"/>
</dbReference>